<sequence length="636" mass="69749">MRWFPLWLLLLGSVLPARAQDTLALTRLRQHLRALPADTARVRVLSQLCYALHDRAPTRALPYGEQAVALARRLGDEPGLVRALLNLASCYANLSDGPHALQLQQEALNLALRRRDADGIVRGYAAVGGIHHERGDTTSALRNYRLALGHLRARGVSTRTQLMLYGNLGGLSFYMGRTADGLLYTRRAMQLAHRAGDLAGEAVHVGHLATHYLREGRYEVAEGLMRKALALSETSGNPRVQTSQLTLLATTLLMQDKLDEAEELTRRALRLARQIGFPERVLDAYDLMAGINQSREDYEQAYGWRQLYVGLNDTLNSRARLSTLSALQTRYETRAKENQIRMLTQRTELQQLRNRVLWVVVGTLVLGLVGAGALTWKLRRSQQALAANHAALERANATTRQLAASKDRLYSIVAHDLRGPVTSFVGVTELIDFYLRTGDEAGLRRLPQQVRQSAQHLNGLLDNLLSWAVSQNGELAFEPEPLPLPELLHDATELFRPAAEARQVTLTVTAPDDLTALADAHMTRTILRNLLSNALRATPTGGSIRLSAARAPHEPARALLTVADTGRGMTSEQVAALLHPAEAPAAPAPRSHTRTGTGLGWPLCQAFVQRHGGQLSVSSQPGAGTTVEFTLPLARG</sequence>
<keyword evidence="3" id="KW-0597">Phosphoprotein</keyword>
<dbReference type="Gene3D" id="1.10.287.130">
    <property type="match status" value="1"/>
</dbReference>
<organism evidence="10 11">
    <name type="scientific">Hymenobacter gummosus</name>
    <dbReference type="NCBI Taxonomy" id="1776032"/>
    <lineage>
        <taxon>Bacteria</taxon>
        <taxon>Pseudomonadati</taxon>
        <taxon>Bacteroidota</taxon>
        <taxon>Cytophagia</taxon>
        <taxon>Cytophagales</taxon>
        <taxon>Hymenobacteraceae</taxon>
        <taxon>Hymenobacter</taxon>
    </lineage>
</organism>
<dbReference type="EC" id="2.7.13.3" evidence="2"/>
<dbReference type="InterPro" id="IPR019734">
    <property type="entry name" value="TPR_rpt"/>
</dbReference>
<dbReference type="PANTHER" id="PTHR43711">
    <property type="entry name" value="TWO-COMPONENT HISTIDINE KINASE"/>
    <property type="match status" value="1"/>
</dbReference>
<keyword evidence="7" id="KW-0472">Membrane</keyword>
<dbReference type="SUPFAM" id="SSF47384">
    <property type="entry name" value="Homodimeric domain of signal transducing histidine kinase"/>
    <property type="match status" value="1"/>
</dbReference>
<dbReference type="InterPro" id="IPR003661">
    <property type="entry name" value="HisK_dim/P_dom"/>
</dbReference>
<keyword evidence="7" id="KW-0812">Transmembrane</keyword>
<keyword evidence="8" id="KW-0732">Signal</keyword>
<dbReference type="InterPro" id="IPR011990">
    <property type="entry name" value="TPR-like_helical_dom_sf"/>
</dbReference>
<dbReference type="PANTHER" id="PTHR43711:SF1">
    <property type="entry name" value="HISTIDINE KINASE 1"/>
    <property type="match status" value="1"/>
</dbReference>
<dbReference type="Gene3D" id="1.25.40.10">
    <property type="entry name" value="Tetratricopeptide repeat domain"/>
    <property type="match status" value="1"/>
</dbReference>
<dbReference type="InterPro" id="IPR004358">
    <property type="entry name" value="Sig_transdc_His_kin-like_C"/>
</dbReference>
<evidence type="ECO:0000256" key="1">
    <source>
        <dbReference type="ARBA" id="ARBA00000085"/>
    </source>
</evidence>
<accession>A0A431U8E3</accession>
<evidence type="ECO:0000256" key="4">
    <source>
        <dbReference type="ARBA" id="ARBA00022679"/>
    </source>
</evidence>
<evidence type="ECO:0000313" key="10">
    <source>
        <dbReference type="EMBL" id="RTQ53554.1"/>
    </source>
</evidence>
<evidence type="ECO:0000256" key="8">
    <source>
        <dbReference type="SAM" id="SignalP"/>
    </source>
</evidence>
<keyword evidence="7" id="KW-1133">Transmembrane helix</keyword>
<protein>
    <recommendedName>
        <fullName evidence="2">histidine kinase</fullName>
        <ecNumber evidence="2">2.7.13.3</ecNumber>
    </recommendedName>
</protein>
<evidence type="ECO:0000313" key="11">
    <source>
        <dbReference type="Proteomes" id="UP000282184"/>
    </source>
</evidence>
<feature type="domain" description="Histidine kinase" evidence="9">
    <location>
        <begin position="412"/>
        <end position="635"/>
    </location>
</feature>
<evidence type="ECO:0000256" key="7">
    <source>
        <dbReference type="SAM" id="Phobius"/>
    </source>
</evidence>
<keyword evidence="6" id="KW-0902">Two-component regulatory system</keyword>
<evidence type="ECO:0000256" key="6">
    <source>
        <dbReference type="ARBA" id="ARBA00023012"/>
    </source>
</evidence>
<dbReference type="Pfam" id="PF02518">
    <property type="entry name" value="HATPase_c"/>
    <property type="match status" value="1"/>
</dbReference>
<dbReference type="SUPFAM" id="SSF55874">
    <property type="entry name" value="ATPase domain of HSP90 chaperone/DNA topoisomerase II/histidine kinase"/>
    <property type="match status" value="1"/>
</dbReference>
<dbReference type="InterPro" id="IPR005467">
    <property type="entry name" value="His_kinase_dom"/>
</dbReference>
<dbReference type="EMBL" id="RXOF01000001">
    <property type="protein sequence ID" value="RTQ53554.1"/>
    <property type="molecule type" value="Genomic_DNA"/>
</dbReference>
<dbReference type="PROSITE" id="PS50109">
    <property type="entry name" value="HIS_KIN"/>
    <property type="match status" value="1"/>
</dbReference>
<dbReference type="Gene3D" id="3.30.565.10">
    <property type="entry name" value="Histidine kinase-like ATPase, C-terminal domain"/>
    <property type="match status" value="1"/>
</dbReference>
<proteinExistence type="predicted"/>
<keyword evidence="11" id="KW-1185">Reference proteome</keyword>
<dbReference type="InterPro" id="IPR036890">
    <property type="entry name" value="HATPase_C_sf"/>
</dbReference>
<dbReference type="Proteomes" id="UP000282184">
    <property type="component" value="Unassembled WGS sequence"/>
</dbReference>
<feature type="signal peptide" evidence="8">
    <location>
        <begin position="1"/>
        <end position="19"/>
    </location>
</feature>
<dbReference type="Pfam" id="PF17874">
    <property type="entry name" value="TPR_MalT"/>
    <property type="match status" value="1"/>
</dbReference>
<evidence type="ECO:0000256" key="3">
    <source>
        <dbReference type="ARBA" id="ARBA00022553"/>
    </source>
</evidence>
<dbReference type="PRINTS" id="PR00344">
    <property type="entry name" value="BCTRLSENSOR"/>
</dbReference>
<evidence type="ECO:0000259" key="9">
    <source>
        <dbReference type="PROSITE" id="PS50109"/>
    </source>
</evidence>
<gene>
    <name evidence="10" type="ORF">EJV47_02095</name>
</gene>
<dbReference type="OrthoDB" id="9810447at2"/>
<dbReference type="SMART" id="SM00387">
    <property type="entry name" value="HATPase_c"/>
    <property type="match status" value="1"/>
</dbReference>
<feature type="chain" id="PRO_5019223788" description="histidine kinase" evidence="8">
    <location>
        <begin position="20"/>
        <end position="636"/>
    </location>
</feature>
<dbReference type="RefSeq" id="WP_126691480.1">
    <property type="nucleotide sequence ID" value="NZ_RXOF01000001.1"/>
</dbReference>
<dbReference type="SUPFAM" id="SSF48452">
    <property type="entry name" value="TPR-like"/>
    <property type="match status" value="2"/>
</dbReference>
<dbReference type="GO" id="GO:0000155">
    <property type="term" value="F:phosphorelay sensor kinase activity"/>
    <property type="evidence" value="ECO:0007669"/>
    <property type="project" value="InterPro"/>
</dbReference>
<dbReference type="InterPro" id="IPR041617">
    <property type="entry name" value="TPR_MalT"/>
</dbReference>
<keyword evidence="5" id="KW-0418">Kinase</keyword>
<dbReference type="SMART" id="SM00388">
    <property type="entry name" value="HisKA"/>
    <property type="match status" value="1"/>
</dbReference>
<dbReference type="CDD" id="cd00082">
    <property type="entry name" value="HisKA"/>
    <property type="match status" value="1"/>
</dbReference>
<evidence type="ECO:0000256" key="5">
    <source>
        <dbReference type="ARBA" id="ARBA00022777"/>
    </source>
</evidence>
<comment type="caution">
    <text evidence="10">The sequence shown here is derived from an EMBL/GenBank/DDBJ whole genome shotgun (WGS) entry which is preliminary data.</text>
</comment>
<dbReference type="InterPro" id="IPR003594">
    <property type="entry name" value="HATPase_dom"/>
</dbReference>
<keyword evidence="4" id="KW-0808">Transferase</keyword>
<dbReference type="SMART" id="SM00028">
    <property type="entry name" value="TPR"/>
    <property type="match status" value="5"/>
</dbReference>
<evidence type="ECO:0000256" key="2">
    <source>
        <dbReference type="ARBA" id="ARBA00012438"/>
    </source>
</evidence>
<dbReference type="InterPro" id="IPR036097">
    <property type="entry name" value="HisK_dim/P_sf"/>
</dbReference>
<reference evidence="10 11" key="1">
    <citation type="submission" date="2018-12" db="EMBL/GenBank/DDBJ databases">
        <title>Hymenobacter gummosus sp. nov., isolated from a spring.</title>
        <authorList>
            <person name="Nie L."/>
        </authorList>
    </citation>
    <scope>NUCLEOTIDE SEQUENCE [LARGE SCALE GENOMIC DNA]</scope>
    <source>
        <strain evidence="10 11">KCTC 52166</strain>
    </source>
</reference>
<name>A0A431U8E3_9BACT</name>
<feature type="transmembrane region" description="Helical" evidence="7">
    <location>
        <begin position="356"/>
        <end position="376"/>
    </location>
</feature>
<dbReference type="AlphaFoldDB" id="A0A431U8E3"/>
<comment type="catalytic activity">
    <reaction evidence="1">
        <text>ATP + protein L-histidine = ADP + protein N-phospho-L-histidine.</text>
        <dbReference type="EC" id="2.7.13.3"/>
    </reaction>
</comment>
<dbReference type="InterPro" id="IPR050736">
    <property type="entry name" value="Sensor_HK_Regulatory"/>
</dbReference>